<dbReference type="STRING" id="262898.GA0070564_10314"/>
<organism evidence="1 2">
    <name type="scientific">Micromonospora mirobrigensis</name>
    <dbReference type="NCBI Taxonomy" id="262898"/>
    <lineage>
        <taxon>Bacteria</taxon>
        <taxon>Bacillati</taxon>
        <taxon>Actinomycetota</taxon>
        <taxon>Actinomycetes</taxon>
        <taxon>Micromonosporales</taxon>
        <taxon>Micromonosporaceae</taxon>
        <taxon>Micromonospora</taxon>
    </lineage>
</organism>
<dbReference type="OrthoDB" id="9972042at2"/>
<protein>
    <submittedName>
        <fullName evidence="1">Uncharacterized protein</fullName>
    </submittedName>
</protein>
<name>A0A1C4XDX7_9ACTN</name>
<sequence>MGIMATASTSVLLPVGGLWVIEVKTTDSDGYAVDSAPSVTVTLPGGTTSAPTVGQVTTGRYRVEYIASTTGRYVARVVSATHGAVDFAAYVAATTAGTGMPTTDDVAAYLRESAASWSTDDLQDALDAESAAQRSVCRVGAVYPDDLRQALLRRVQRNLSMRQLPLAVLTGDADTGASILPGRDPEVRRLEAPHRKLVMG</sequence>
<gene>
    <name evidence="1" type="ORF">GA0070564_10314</name>
</gene>
<dbReference type="RefSeq" id="WP_141714754.1">
    <property type="nucleotide sequence ID" value="NZ_FMCX01000003.1"/>
</dbReference>
<dbReference type="AlphaFoldDB" id="A0A1C4XDX7"/>
<reference evidence="2" key="1">
    <citation type="submission" date="2016-06" db="EMBL/GenBank/DDBJ databases">
        <authorList>
            <person name="Varghese N."/>
            <person name="Submissions Spin"/>
        </authorList>
    </citation>
    <scope>NUCLEOTIDE SEQUENCE [LARGE SCALE GENOMIC DNA]</scope>
    <source>
        <strain evidence="2">DSM 44830</strain>
    </source>
</reference>
<accession>A0A1C4XDX7</accession>
<evidence type="ECO:0000313" key="2">
    <source>
        <dbReference type="Proteomes" id="UP000199504"/>
    </source>
</evidence>
<proteinExistence type="predicted"/>
<dbReference type="Proteomes" id="UP000199504">
    <property type="component" value="Unassembled WGS sequence"/>
</dbReference>
<evidence type="ECO:0000313" key="1">
    <source>
        <dbReference type="EMBL" id="SCF06514.1"/>
    </source>
</evidence>
<keyword evidence="2" id="KW-1185">Reference proteome</keyword>
<dbReference type="EMBL" id="FMCX01000003">
    <property type="protein sequence ID" value="SCF06514.1"/>
    <property type="molecule type" value="Genomic_DNA"/>
</dbReference>